<dbReference type="SUPFAM" id="SSF48024">
    <property type="entry name" value="N-terminal domain of DnaB helicase"/>
    <property type="match status" value="1"/>
</dbReference>
<evidence type="ECO:0000256" key="14">
    <source>
        <dbReference type="ARBA" id="ARBA00044940"/>
    </source>
</evidence>
<dbReference type="CDD" id="cd00984">
    <property type="entry name" value="DnaB_C"/>
    <property type="match status" value="1"/>
</dbReference>
<dbReference type="PROSITE" id="PS51199">
    <property type="entry name" value="SF4_HELICASE"/>
    <property type="match status" value="1"/>
</dbReference>
<dbReference type="SMART" id="SM00382">
    <property type="entry name" value="AAA"/>
    <property type="match status" value="1"/>
</dbReference>
<dbReference type="InterPro" id="IPR027417">
    <property type="entry name" value="P-loop_NTPase"/>
</dbReference>
<organism evidence="19 20">
    <name type="scientific">Gloeothece citriformis (strain PCC 7424)</name>
    <name type="common">Cyanothece sp. (strain PCC 7424)</name>
    <dbReference type="NCBI Taxonomy" id="65393"/>
    <lineage>
        <taxon>Bacteria</taxon>
        <taxon>Bacillati</taxon>
        <taxon>Cyanobacteriota</taxon>
        <taxon>Cyanophyceae</taxon>
        <taxon>Oscillatoriophycideae</taxon>
        <taxon>Chroococcales</taxon>
        <taxon>Aphanothecaceae</taxon>
        <taxon>Gloeothece</taxon>
        <taxon>Gloeothece citriformis</taxon>
    </lineage>
</organism>
<dbReference type="GO" id="GO:1990077">
    <property type="term" value="C:primosome complex"/>
    <property type="evidence" value="ECO:0007669"/>
    <property type="project" value="UniProtKB-UniRule"/>
</dbReference>
<evidence type="ECO:0000313" key="19">
    <source>
        <dbReference type="EMBL" id="ACK69782.1"/>
    </source>
</evidence>
<reference evidence="20" key="1">
    <citation type="journal article" date="2011" name="MBio">
        <title>Novel metabolic attributes of the genus Cyanothece, comprising a group of unicellular nitrogen-fixing Cyanobacteria.</title>
        <authorList>
            <person name="Bandyopadhyay A."/>
            <person name="Elvitigala T."/>
            <person name="Welsh E."/>
            <person name="Stockel J."/>
            <person name="Liberton M."/>
            <person name="Min H."/>
            <person name="Sherman L.A."/>
            <person name="Pakrasi H.B."/>
        </authorList>
    </citation>
    <scope>NUCLEOTIDE SEQUENCE [LARGE SCALE GENOMIC DNA]</scope>
    <source>
        <strain evidence="20">PCC 7424</strain>
    </source>
</reference>
<dbReference type="SUPFAM" id="SSF52540">
    <property type="entry name" value="P-loop containing nucleoside triphosphate hydrolases"/>
    <property type="match status" value="1"/>
</dbReference>
<dbReference type="Pfam" id="PF03796">
    <property type="entry name" value="DnaB_C"/>
    <property type="match status" value="1"/>
</dbReference>
<comment type="function">
    <text evidence="14">The intein is an endonuclease.</text>
</comment>
<comment type="catalytic activity">
    <reaction evidence="15 17">
        <text>ATP + H2O = ADP + phosphate + H(+)</text>
        <dbReference type="Rhea" id="RHEA:13065"/>
        <dbReference type="ChEBI" id="CHEBI:15377"/>
        <dbReference type="ChEBI" id="CHEBI:15378"/>
        <dbReference type="ChEBI" id="CHEBI:30616"/>
        <dbReference type="ChEBI" id="CHEBI:43474"/>
        <dbReference type="ChEBI" id="CHEBI:456216"/>
        <dbReference type="EC" id="5.6.2.3"/>
    </reaction>
</comment>
<evidence type="ECO:0000256" key="7">
    <source>
        <dbReference type="ARBA" id="ARBA00022801"/>
    </source>
</evidence>
<evidence type="ECO:0000256" key="13">
    <source>
        <dbReference type="ARBA" id="ARBA00023235"/>
    </source>
</evidence>
<evidence type="ECO:0000256" key="4">
    <source>
        <dbReference type="ARBA" id="ARBA00022705"/>
    </source>
</evidence>
<comment type="similarity">
    <text evidence="1 17">Belongs to the helicase family. DnaB subfamily.</text>
</comment>
<dbReference type="PANTHER" id="PTHR30153">
    <property type="entry name" value="REPLICATIVE DNA HELICASE DNAB"/>
    <property type="match status" value="1"/>
</dbReference>
<evidence type="ECO:0000256" key="2">
    <source>
        <dbReference type="ARBA" id="ARBA00011643"/>
    </source>
</evidence>
<dbReference type="GO" id="GO:0016887">
    <property type="term" value="F:ATP hydrolysis activity"/>
    <property type="evidence" value="ECO:0007669"/>
    <property type="project" value="RHEA"/>
</dbReference>
<evidence type="ECO:0000256" key="11">
    <source>
        <dbReference type="ARBA" id="ARBA00023000"/>
    </source>
</evidence>
<evidence type="ECO:0000256" key="5">
    <source>
        <dbReference type="ARBA" id="ARBA00022737"/>
    </source>
</evidence>
<dbReference type="GO" id="GO:0005524">
    <property type="term" value="F:ATP binding"/>
    <property type="evidence" value="ECO:0007669"/>
    <property type="project" value="UniProtKB-UniRule"/>
</dbReference>
<dbReference type="FunFam" id="3.40.50.300:FF:002029">
    <property type="entry name" value="Replicative DNA helicase"/>
    <property type="match status" value="1"/>
</dbReference>
<dbReference type="HOGENOM" id="CLU_005373_0_0_3"/>
<evidence type="ECO:0000256" key="16">
    <source>
        <dbReference type="NCBIfam" id="TIGR00665"/>
    </source>
</evidence>
<comment type="subunit">
    <text evidence="2">Homohexamer.</text>
</comment>
<evidence type="ECO:0000256" key="6">
    <source>
        <dbReference type="ARBA" id="ARBA00022741"/>
    </source>
</evidence>
<dbReference type="InterPro" id="IPR007694">
    <property type="entry name" value="DNA_helicase_DnaB-like_C"/>
</dbReference>
<gene>
    <name evidence="19" type="ordered locus">PCC7424_1337</name>
</gene>
<dbReference type="InterPro" id="IPR003593">
    <property type="entry name" value="AAA+_ATPase"/>
</dbReference>
<dbReference type="EC" id="5.6.2.3" evidence="16 17"/>
<dbReference type="KEGG" id="cyc:PCC7424_1337"/>
<evidence type="ECO:0000256" key="9">
    <source>
        <dbReference type="ARBA" id="ARBA00022813"/>
    </source>
</evidence>
<dbReference type="GO" id="GO:0005829">
    <property type="term" value="C:cytosol"/>
    <property type="evidence" value="ECO:0007669"/>
    <property type="project" value="TreeGrafter"/>
</dbReference>
<evidence type="ECO:0000256" key="10">
    <source>
        <dbReference type="ARBA" id="ARBA00022840"/>
    </source>
</evidence>
<comment type="function">
    <text evidence="17">The main replicative DNA helicase, it participates in initiation and elongation during chromosome replication. Travels ahead of the DNA replisome, separating dsDNA into templates for DNA synthesis. A processive ATP-dependent 5'-3' DNA helicase it has DNA-dependent ATPase activity.</text>
</comment>
<evidence type="ECO:0000259" key="18">
    <source>
        <dbReference type="PROSITE" id="PS51199"/>
    </source>
</evidence>
<dbReference type="GO" id="GO:0003677">
    <property type="term" value="F:DNA binding"/>
    <property type="evidence" value="ECO:0007669"/>
    <property type="project" value="UniProtKB-UniRule"/>
</dbReference>
<evidence type="ECO:0000256" key="1">
    <source>
        <dbReference type="ARBA" id="ARBA00008428"/>
    </source>
</evidence>
<keyword evidence="11" id="KW-0651">Protein splicing</keyword>
<keyword evidence="10 17" id="KW-0067">ATP-binding</keyword>
<keyword evidence="6 17" id="KW-0547">Nucleotide-binding</keyword>
<dbReference type="RefSeq" id="WP_012598728.1">
    <property type="nucleotide sequence ID" value="NC_011729.1"/>
</dbReference>
<evidence type="ECO:0000256" key="3">
    <source>
        <dbReference type="ARBA" id="ARBA00022515"/>
    </source>
</evidence>
<dbReference type="Proteomes" id="UP000002384">
    <property type="component" value="Chromosome"/>
</dbReference>
<evidence type="ECO:0000256" key="12">
    <source>
        <dbReference type="ARBA" id="ARBA00023125"/>
    </source>
</evidence>
<feature type="domain" description="SF4 helicase" evidence="18">
    <location>
        <begin position="182"/>
        <end position="447"/>
    </location>
</feature>
<dbReference type="FunFam" id="1.10.860.10:FF:000001">
    <property type="entry name" value="Replicative DNA helicase"/>
    <property type="match status" value="1"/>
</dbReference>
<keyword evidence="7 17" id="KW-0378">Hydrolase</keyword>
<dbReference type="PANTHER" id="PTHR30153:SF2">
    <property type="entry name" value="REPLICATIVE DNA HELICASE"/>
    <property type="match status" value="1"/>
</dbReference>
<dbReference type="Gene3D" id="3.40.50.300">
    <property type="entry name" value="P-loop containing nucleotide triphosphate hydrolases"/>
    <property type="match status" value="1"/>
</dbReference>
<evidence type="ECO:0000256" key="17">
    <source>
        <dbReference type="RuleBase" id="RU362085"/>
    </source>
</evidence>
<dbReference type="Gene3D" id="1.10.860.10">
    <property type="entry name" value="DNAb Helicase, Chain A"/>
    <property type="match status" value="1"/>
</dbReference>
<proteinExistence type="inferred from homology"/>
<dbReference type="AlphaFoldDB" id="B7K7L4"/>
<dbReference type="NCBIfam" id="TIGR00665">
    <property type="entry name" value="DnaB"/>
    <property type="match status" value="1"/>
</dbReference>
<keyword evidence="8 17" id="KW-0347">Helicase</keyword>
<dbReference type="OrthoDB" id="9773982at2"/>
<keyword evidence="12 17" id="KW-0238">DNA-binding</keyword>
<dbReference type="Pfam" id="PF00772">
    <property type="entry name" value="DnaB"/>
    <property type="match status" value="1"/>
</dbReference>
<keyword evidence="9" id="KW-0068">Autocatalytic cleavage</keyword>
<evidence type="ECO:0000256" key="8">
    <source>
        <dbReference type="ARBA" id="ARBA00022806"/>
    </source>
</evidence>
<dbReference type="EMBL" id="CP001291">
    <property type="protein sequence ID" value="ACK69782.1"/>
    <property type="molecule type" value="Genomic_DNA"/>
</dbReference>
<evidence type="ECO:0000256" key="15">
    <source>
        <dbReference type="ARBA" id="ARBA00048954"/>
    </source>
</evidence>
<accession>B7K7L4</accession>
<sequence length="450" mass="50647">MVDYKPQIADHSLPPQNVEAEELILGGILFDPRAIGRVADLLNPDIFYVKSHGDIYHAAHTLHLQGKPTDLMTVSAYLEDQHLLEKIGGLSRLAQLIERTVSAANIDRYAAIIIDKYLRRQLINAGRDIVTLGHDTTTELESVFEESEKKIFNLTQKRPQEGLIQIADPLMNAFTEMELMQQKLLLPGIPSGFYDLDAMTSGFQRSDLIIVAGRPSMGKTSFALNIAYNIAKDKNGIAIFSLEMSKEQLAQRLLASEAQIDSNRLRSGRFGQNEYEKLARALGTISDLPIYINDQGNISVAQMRSQIRRLQSEKKVELGLVLIDYLQLMEGSGSDNRVQELSRITRSLKALAREVNAPVIALSQLSRAVEARTNKRPMMSDLRESGSIEQDADLIIMLYRDEYYHPDSHDRGIAEVIITKHRNGPTGQVKLLFKPEFTQFLNLQQNRSVY</sequence>
<evidence type="ECO:0000313" key="20">
    <source>
        <dbReference type="Proteomes" id="UP000002384"/>
    </source>
</evidence>
<keyword evidence="5" id="KW-0677">Repeat</keyword>
<protein>
    <recommendedName>
        <fullName evidence="16 17">Replicative DNA helicase</fullName>
        <ecNumber evidence="16 17">5.6.2.3</ecNumber>
    </recommendedName>
</protein>
<dbReference type="eggNOG" id="COG0305">
    <property type="taxonomic scope" value="Bacteria"/>
</dbReference>
<keyword evidence="20" id="KW-1185">Reference proteome</keyword>
<dbReference type="InterPro" id="IPR036185">
    <property type="entry name" value="DNA_heli_DnaB-like_N_sf"/>
</dbReference>
<dbReference type="NCBIfam" id="NF004384">
    <property type="entry name" value="PRK05748.1"/>
    <property type="match status" value="1"/>
</dbReference>
<keyword evidence="3 17" id="KW-0639">Primosome</keyword>
<dbReference type="GO" id="GO:0006269">
    <property type="term" value="P:DNA replication, synthesis of primer"/>
    <property type="evidence" value="ECO:0007669"/>
    <property type="project" value="UniProtKB-UniRule"/>
</dbReference>
<dbReference type="InterPro" id="IPR007693">
    <property type="entry name" value="DNA_helicase_DnaB-like_N"/>
</dbReference>
<keyword evidence="13" id="KW-0413">Isomerase</keyword>
<dbReference type="InterPro" id="IPR007692">
    <property type="entry name" value="DNA_helicase_DnaB"/>
</dbReference>
<name>B7K7L4_GLOC7</name>
<dbReference type="STRING" id="65393.PCC7424_1337"/>
<dbReference type="GO" id="GO:0043139">
    <property type="term" value="F:5'-3' DNA helicase activity"/>
    <property type="evidence" value="ECO:0007669"/>
    <property type="project" value="UniProtKB-EC"/>
</dbReference>
<keyword evidence="4 17" id="KW-0235">DNA replication</keyword>
<dbReference type="InterPro" id="IPR016136">
    <property type="entry name" value="DNA_helicase_N/primase_C"/>
</dbReference>